<evidence type="ECO:0000256" key="1">
    <source>
        <dbReference type="ARBA" id="ARBA00006484"/>
    </source>
</evidence>
<dbReference type="EMBL" id="JAUTXT010000001">
    <property type="protein sequence ID" value="KAK3680246.1"/>
    <property type="molecule type" value="Genomic_DNA"/>
</dbReference>
<name>A0AAE0WXG7_9PEZI</name>
<keyword evidence="2" id="KW-0560">Oxidoreductase</keyword>
<dbReference type="SUPFAM" id="SSF51735">
    <property type="entry name" value="NAD(P)-binding Rossmann-fold domains"/>
    <property type="match status" value="1"/>
</dbReference>
<accession>A0AAE0WXG7</accession>
<sequence length="308" mass="32488">MHQNTQPEAYQSYPAIAPEKYKGKLDGQVAIVTGTSAGTGVPIAKALAAAGASVVCVARREPAIKSLVEEIKAAGGKAIAVAEDVASKGAAQRIVKQAESAFGPVDILINNAGISRIGPVAEEPDDVDLWWRVHEVNVRAPVALTRAVLPGMIERKKGYVISISSGVLYMALPCMSAYSSSKAAITKFHEALAIELQGTGVYSFTSTPGVVKTELGAPTDAINKNAMEHPGMKAFLGMMNNPNAFKPQDADVLANLTVAMVVDDCFKSLNGKFINGSKDATAIMEEAKKEGAGRIGSEDMYTVRMHQL</sequence>
<evidence type="ECO:0000256" key="3">
    <source>
        <dbReference type="RuleBase" id="RU000363"/>
    </source>
</evidence>
<dbReference type="GO" id="GO:0016491">
    <property type="term" value="F:oxidoreductase activity"/>
    <property type="evidence" value="ECO:0007669"/>
    <property type="project" value="UniProtKB-KW"/>
</dbReference>
<dbReference type="PANTHER" id="PTHR44196">
    <property type="entry name" value="DEHYDROGENASE/REDUCTASE SDR FAMILY MEMBER 7B"/>
    <property type="match status" value="1"/>
</dbReference>
<gene>
    <name evidence="4" type="ORF">LTR78_000624</name>
</gene>
<dbReference type="PRINTS" id="PR00080">
    <property type="entry name" value="SDRFAMILY"/>
</dbReference>
<dbReference type="InterPro" id="IPR036291">
    <property type="entry name" value="NAD(P)-bd_dom_sf"/>
</dbReference>
<dbReference type="PANTHER" id="PTHR44196:SF1">
    <property type="entry name" value="DEHYDROGENASE_REDUCTASE SDR FAMILY MEMBER 7B"/>
    <property type="match status" value="1"/>
</dbReference>
<evidence type="ECO:0000256" key="2">
    <source>
        <dbReference type="ARBA" id="ARBA00023002"/>
    </source>
</evidence>
<dbReference type="Gene3D" id="3.40.50.720">
    <property type="entry name" value="NAD(P)-binding Rossmann-like Domain"/>
    <property type="match status" value="1"/>
</dbReference>
<evidence type="ECO:0000313" key="5">
    <source>
        <dbReference type="Proteomes" id="UP001274830"/>
    </source>
</evidence>
<comment type="similarity">
    <text evidence="1 3">Belongs to the short-chain dehydrogenases/reductases (SDR) family.</text>
</comment>
<evidence type="ECO:0008006" key="6">
    <source>
        <dbReference type="Google" id="ProtNLM"/>
    </source>
</evidence>
<protein>
    <recommendedName>
        <fullName evidence="6">NAD(P)-binding protein</fullName>
    </recommendedName>
</protein>
<dbReference type="CDD" id="cd05233">
    <property type="entry name" value="SDR_c"/>
    <property type="match status" value="1"/>
</dbReference>
<dbReference type="GO" id="GO:0016020">
    <property type="term" value="C:membrane"/>
    <property type="evidence" value="ECO:0007669"/>
    <property type="project" value="TreeGrafter"/>
</dbReference>
<reference evidence="4" key="1">
    <citation type="submission" date="2023-07" db="EMBL/GenBank/DDBJ databases">
        <title>Black Yeasts Isolated from many extreme environments.</title>
        <authorList>
            <person name="Coleine C."/>
            <person name="Stajich J.E."/>
            <person name="Selbmann L."/>
        </authorList>
    </citation>
    <scope>NUCLEOTIDE SEQUENCE</scope>
    <source>
        <strain evidence="4">CCFEE 5485</strain>
    </source>
</reference>
<dbReference type="PRINTS" id="PR00081">
    <property type="entry name" value="GDHRDH"/>
</dbReference>
<dbReference type="AlphaFoldDB" id="A0AAE0WXG7"/>
<dbReference type="Proteomes" id="UP001274830">
    <property type="component" value="Unassembled WGS sequence"/>
</dbReference>
<dbReference type="InterPro" id="IPR002347">
    <property type="entry name" value="SDR_fam"/>
</dbReference>
<dbReference type="Pfam" id="PF00106">
    <property type="entry name" value="adh_short"/>
    <property type="match status" value="1"/>
</dbReference>
<organism evidence="4 5">
    <name type="scientific">Recurvomyces mirabilis</name>
    <dbReference type="NCBI Taxonomy" id="574656"/>
    <lineage>
        <taxon>Eukaryota</taxon>
        <taxon>Fungi</taxon>
        <taxon>Dikarya</taxon>
        <taxon>Ascomycota</taxon>
        <taxon>Pezizomycotina</taxon>
        <taxon>Dothideomycetes</taxon>
        <taxon>Dothideomycetidae</taxon>
        <taxon>Mycosphaerellales</taxon>
        <taxon>Teratosphaeriaceae</taxon>
        <taxon>Recurvomyces</taxon>
    </lineage>
</organism>
<proteinExistence type="inferred from homology"/>
<evidence type="ECO:0000313" key="4">
    <source>
        <dbReference type="EMBL" id="KAK3680246.1"/>
    </source>
</evidence>
<comment type="caution">
    <text evidence="4">The sequence shown here is derived from an EMBL/GenBank/DDBJ whole genome shotgun (WGS) entry which is preliminary data.</text>
</comment>
<keyword evidence="5" id="KW-1185">Reference proteome</keyword>